<keyword evidence="3" id="KW-1185">Reference proteome</keyword>
<feature type="region of interest" description="Disordered" evidence="1">
    <location>
        <begin position="61"/>
        <end position="82"/>
    </location>
</feature>
<comment type="caution">
    <text evidence="2">The sequence shown here is derived from an EMBL/GenBank/DDBJ whole genome shotgun (WGS) entry which is preliminary data.</text>
</comment>
<organism evidence="2 3">
    <name type="scientific">Eumeta variegata</name>
    <name type="common">Bagworm moth</name>
    <name type="synonym">Eumeta japonica</name>
    <dbReference type="NCBI Taxonomy" id="151549"/>
    <lineage>
        <taxon>Eukaryota</taxon>
        <taxon>Metazoa</taxon>
        <taxon>Ecdysozoa</taxon>
        <taxon>Arthropoda</taxon>
        <taxon>Hexapoda</taxon>
        <taxon>Insecta</taxon>
        <taxon>Pterygota</taxon>
        <taxon>Neoptera</taxon>
        <taxon>Endopterygota</taxon>
        <taxon>Lepidoptera</taxon>
        <taxon>Glossata</taxon>
        <taxon>Ditrysia</taxon>
        <taxon>Tineoidea</taxon>
        <taxon>Psychidae</taxon>
        <taxon>Oiketicinae</taxon>
        <taxon>Eumeta</taxon>
    </lineage>
</organism>
<accession>A0A4C1X9Q5</accession>
<evidence type="ECO:0000313" key="2">
    <source>
        <dbReference type="EMBL" id="GBP59084.1"/>
    </source>
</evidence>
<sequence length="99" mass="10313">MVCVNKTLHVSTICKGGGRAGWRGAGRADPPAIYYPPPFLAANEMDIFVPKIKGRLRNAFTSAASRRPSRRGAPTGGGASSACSVCKSLMSEGLGVVTF</sequence>
<protein>
    <submittedName>
        <fullName evidence="2">Uncharacterized protein</fullName>
    </submittedName>
</protein>
<evidence type="ECO:0000313" key="3">
    <source>
        <dbReference type="Proteomes" id="UP000299102"/>
    </source>
</evidence>
<gene>
    <name evidence="2" type="ORF">EVAR_48059_1</name>
</gene>
<name>A0A4C1X9Q5_EUMVA</name>
<dbReference type="EMBL" id="BGZK01000752">
    <property type="protein sequence ID" value="GBP59084.1"/>
    <property type="molecule type" value="Genomic_DNA"/>
</dbReference>
<evidence type="ECO:0000256" key="1">
    <source>
        <dbReference type="SAM" id="MobiDB-lite"/>
    </source>
</evidence>
<proteinExistence type="predicted"/>
<dbReference type="AlphaFoldDB" id="A0A4C1X9Q5"/>
<dbReference type="Proteomes" id="UP000299102">
    <property type="component" value="Unassembled WGS sequence"/>
</dbReference>
<reference evidence="2 3" key="1">
    <citation type="journal article" date="2019" name="Commun. Biol.">
        <title>The bagworm genome reveals a unique fibroin gene that provides high tensile strength.</title>
        <authorList>
            <person name="Kono N."/>
            <person name="Nakamura H."/>
            <person name="Ohtoshi R."/>
            <person name="Tomita M."/>
            <person name="Numata K."/>
            <person name="Arakawa K."/>
        </authorList>
    </citation>
    <scope>NUCLEOTIDE SEQUENCE [LARGE SCALE GENOMIC DNA]</scope>
</reference>